<dbReference type="EMBL" id="AATP01000001">
    <property type="protein sequence ID" value="EAU43305.1"/>
    <property type="molecule type" value="Genomic_DNA"/>
</dbReference>
<dbReference type="eggNOG" id="COG3963">
    <property type="taxonomic scope" value="Bacteria"/>
</dbReference>
<dbReference type="HOGENOM" id="CLU_085338_0_0_5"/>
<dbReference type="Gene3D" id="3.40.50.150">
    <property type="entry name" value="Vaccinia Virus protein VP39"/>
    <property type="match status" value="1"/>
</dbReference>
<evidence type="ECO:0000313" key="3">
    <source>
        <dbReference type="Proteomes" id="UP000004310"/>
    </source>
</evidence>
<dbReference type="InterPro" id="IPR041698">
    <property type="entry name" value="Methyltransf_25"/>
</dbReference>
<keyword evidence="2" id="KW-0808">Transferase</keyword>
<keyword evidence="2" id="KW-0489">Methyltransferase</keyword>
<keyword evidence="3" id="KW-1185">Reference proteome</keyword>
<name>Q0G4V9_9HYPH</name>
<dbReference type="Proteomes" id="UP000004310">
    <property type="component" value="Unassembled WGS sequence"/>
</dbReference>
<gene>
    <name evidence="2" type="ORF">FP2506_10686</name>
</gene>
<protein>
    <submittedName>
        <fullName evidence="2">Putative phospholipid N-methyltransferase</fullName>
    </submittedName>
</protein>
<dbReference type="SUPFAM" id="SSF53335">
    <property type="entry name" value="S-adenosyl-L-methionine-dependent methyltransferases"/>
    <property type="match status" value="1"/>
</dbReference>
<evidence type="ECO:0000259" key="1">
    <source>
        <dbReference type="Pfam" id="PF13649"/>
    </source>
</evidence>
<dbReference type="STRING" id="217511.GCA_001463845_00889"/>
<feature type="domain" description="Methyltransferase" evidence="1">
    <location>
        <begin position="61"/>
        <end position="159"/>
    </location>
</feature>
<dbReference type="InterPro" id="IPR029063">
    <property type="entry name" value="SAM-dependent_MTases_sf"/>
</dbReference>
<dbReference type="GO" id="GO:0032259">
    <property type="term" value="P:methylation"/>
    <property type="evidence" value="ECO:0007669"/>
    <property type="project" value="UniProtKB-KW"/>
</dbReference>
<comment type="caution">
    <text evidence="2">The sequence shown here is derived from an EMBL/GenBank/DDBJ whole genome shotgun (WGS) entry which is preliminary data.</text>
</comment>
<dbReference type="AlphaFoldDB" id="Q0G4V9"/>
<sequence>MDVDMADNSKILERDAKHGDFGPFLANWVRHPISMGAVAPSSRDYCRTMVEHSSVDLDGPILELGPGLGAVTRAMLERGIDPGRITSIEFEQNFASALKKRFPEINVIQGDAFDLDETLGERKDEKFAAILFAIPITSQKASWRQDLFRNYFGRLRSGGNITQLSYMWKPPVPAVPGIFSVHSSDIVWNNIPPARVWIYEPDLAFSEIDA</sequence>
<dbReference type="Pfam" id="PF13649">
    <property type="entry name" value="Methyltransf_25"/>
    <property type="match status" value="1"/>
</dbReference>
<reference evidence="2 3" key="1">
    <citation type="journal article" date="2010" name="J. Bacteriol.">
        <title>Genome sequence of Fulvimarina pelagi HTCC2506T, a Mn(II)-oxidizing alphaproteobacterium possessing an aerobic anoxygenic photosynthetic gene cluster and Xanthorhodopsin.</title>
        <authorList>
            <person name="Kang I."/>
            <person name="Oh H.M."/>
            <person name="Lim S.I."/>
            <person name="Ferriera S."/>
            <person name="Giovannoni S.J."/>
            <person name="Cho J.C."/>
        </authorList>
    </citation>
    <scope>NUCLEOTIDE SEQUENCE [LARGE SCALE GENOMIC DNA]</scope>
    <source>
        <strain evidence="2 3">HTCC2506</strain>
    </source>
</reference>
<dbReference type="CDD" id="cd02440">
    <property type="entry name" value="AdoMet_MTases"/>
    <property type="match status" value="1"/>
</dbReference>
<accession>Q0G4V9</accession>
<evidence type="ECO:0000313" key="2">
    <source>
        <dbReference type="EMBL" id="EAU43305.1"/>
    </source>
</evidence>
<proteinExistence type="predicted"/>
<dbReference type="GO" id="GO:0008168">
    <property type="term" value="F:methyltransferase activity"/>
    <property type="evidence" value="ECO:0007669"/>
    <property type="project" value="UniProtKB-KW"/>
</dbReference>
<organism evidence="2 3">
    <name type="scientific">Fulvimarina pelagi HTCC2506</name>
    <dbReference type="NCBI Taxonomy" id="314231"/>
    <lineage>
        <taxon>Bacteria</taxon>
        <taxon>Pseudomonadati</taxon>
        <taxon>Pseudomonadota</taxon>
        <taxon>Alphaproteobacteria</taxon>
        <taxon>Hyphomicrobiales</taxon>
        <taxon>Aurantimonadaceae</taxon>
        <taxon>Fulvimarina</taxon>
    </lineage>
</organism>